<sequence>MAKVELKQPIVEEISNSIKDAQAVVLVNYSGLTVEQDTILRKELREAGVQYKVYKNTMMKRAFAGTDCEELSQHLEGTNALAISTTDATAPARILAKYAKQFPALELIAGVVEGAYNDQAGIQALSQVPSREELLGKLLGSIQSPITNFARVLNQIAEANGGAAETEAAAE</sequence>
<dbReference type="HAMAP" id="MF_00362">
    <property type="entry name" value="Ribosomal_uL10"/>
    <property type="match status" value="1"/>
</dbReference>
<dbReference type="Pfam" id="PF00466">
    <property type="entry name" value="Ribosomal_L10"/>
    <property type="match status" value="1"/>
</dbReference>
<dbReference type="GO" id="GO:0070180">
    <property type="term" value="F:large ribosomal subunit rRNA binding"/>
    <property type="evidence" value="ECO:0007669"/>
    <property type="project" value="UniProtKB-UniRule"/>
</dbReference>
<dbReference type="InterPro" id="IPR043141">
    <property type="entry name" value="Ribosomal_uL10-like_sf"/>
</dbReference>
<protein>
    <recommendedName>
        <fullName evidence="4 5">Large ribosomal subunit protein uL10</fullName>
    </recommendedName>
</protein>
<dbReference type="Proteomes" id="UP000283745">
    <property type="component" value="Unassembled WGS sequence"/>
</dbReference>
<dbReference type="Gene3D" id="6.10.250.290">
    <property type="match status" value="1"/>
</dbReference>
<dbReference type="RefSeq" id="WP_072522264.1">
    <property type="nucleotide sequence ID" value="NZ_CABJFK010000003.1"/>
</dbReference>
<dbReference type="PROSITE" id="PS01109">
    <property type="entry name" value="RIBOSOMAL_L10"/>
    <property type="match status" value="1"/>
</dbReference>
<dbReference type="InterPro" id="IPR002363">
    <property type="entry name" value="Ribosomal_uL10_CS_bac"/>
</dbReference>
<keyword evidence="3 5" id="KW-0687">Ribonucleoprotein</keyword>
<accession>A0A414J947</accession>
<dbReference type="CDD" id="cd05797">
    <property type="entry name" value="Ribosomal_L10"/>
    <property type="match status" value="1"/>
</dbReference>
<gene>
    <name evidence="5" type="primary">rplJ</name>
    <name evidence="6" type="ORF">DW740_05515</name>
</gene>
<comment type="subunit">
    <text evidence="5">Part of the ribosomal stalk of the 50S ribosomal subunit. The N-terminus interacts with L11 and the large rRNA to form the base of the stalk. The C-terminus forms an elongated spine to which L12 dimers bind in a sequential fashion forming a multimeric L10(L12)X complex.</text>
</comment>
<proteinExistence type="inferred from homology"/>
<evidence type="ECO:0000256" key="2">
    <source>
        <dbReference type="ARBA" id="ARBA00022980"/>
    </source>
</evidence>
<dbReference type="GO" id="GO:0006412">
    <property type="term" value="P:translation"/>
    <property type="evidence" value="ECO:0007669"/>
    <property type="project" value="UniProtKB-UniRule"/>
</dbReference>
<dbReference type="EMBL" id="QSKF01000003">
    <property type="protein sequence ID" value="RHE40991.1"/>
    <property type="molecule type" value="Genomic_DNA"/>
</dbReference>
<dbReference type="InterPro" id="IPR001790">
    <property type="entry name" value="Ribosomal_uL10"/>
</dbReference>
<keyword evidence="2 5" id="KW-0689">Ribosomal protein</keyword>
<dbReference type="Gene3D" id="3.30.70.1730">
    <property type="match status" value="1"/>
</dbReference>
<keyword evidence="5" id="KW-0699">rRNA-binding</keyword>
<dbReference type="InterPro" id="IPR047865">
    <property type="entry name" value="Ribosomal_uL10_bac_type"/>
</dbReference>
<dbReference type="GO" id="GO:0015934">
    <property type="term" value="C:large ribosomal subunit"/>
    <property type="evidence" value="ECO:0007669"/>
    <property type="project" value="InterPro"/>
</dbReference>
<evidence type="ECO:0000256" key="5">
    <source>
        <dbReference type="HAMAP-Rule" id="MF_00362"/>
    </source>
</evidence>
<dbReference type="GO" id="GO:0003735">
    <property type="term" value="F:structural constituent of ribosome"/>
    <property type="evidence" value="ECO:0007669"/>
    <property type="project" value="InterPro"/>
</dbReference>
<evidence type="ECO:0000313" key="7">
    <source>
        <dbReference type="Proteomes" id="UP000283745"/>
    </source>
</evidence>
<comment type="function">
    <text evidence="5">Forms part of the ribosomal stalk, playing a central role in the interaction of the ribosome with GTP-bound translation factors.</text>
</comment>
<comment type="similarity">
    <text evidence="1 5">Belongs to the universal ribosomal protein uL10 family.</text>
</comment>
<dbReference type="AlphaFoldDB" id="A0A414J947"/>
<evidence type="ECO:0000256" key="3">
    <source>
        <dbReference type="ARBA" id="ARBA00023274"/>
    </source>
</evidence>
<keyword evidence="5" id="KW-0694">RNA-binding</keyword>
<name>A0A414J947_9FIRM</name>
<comment type="caution">
    <text evidence="6">The sequence shown here is derived from an EMBL/GenBank/DDBJ whole genome shotgun (WGS) entry which is preliminary data.</text>
</comment>
<dbReference type="PANTHER" id="PTHR11560">
    <property type="entry name" value="39S RIBOSOMAL PROTEIN L10, MITOCHONDRIAL"/>
    <property type="match status" value="1"/>
</dbReference>
<dbReference type="NCBIfam" id="NF000955">
    <property type="entry name" value="PRK00099.1-1"/>
    <property type="match status" value="1"/>
</dbReference>
<evidence type="ECO:0000313" key="6">
    <source>
        <dbReference type="EMBL" id="RHE40991.1"/>
    </source>
</evidence>
<organism evidence="6 7">
    <name type="scientific">Blautia obeum</name>
    <dbReference type="NCBI Taxonomy" id="40520"/>
    <lineage>
        <taxon>Bacteria</taxon>
        <taxon>Bacillati</taxon>
        <taxon>Bacillota</taxon>
        <taxon>Clostridia</taxon>
        <taxon>Lachnospirales</taxon>
        <taxon>Lachnospiraceae</taxon>
        <taxon>Blautia</taxon>
    </lineage>
</organism>
<dbReference type="InterPro" id="IPR022973">
    <property type="entry name" value="Ribosomal_uL10_bac"/>
</dbReference>
<reference evidence="6 7" key="1">
    <citation type="submission" date="2018-08" db="EMBL/GenBank/DDBJ databases">
        <title>A genome reference for cultivated species of the human gut microbiota.</title>
        <authorList>
            <person name="Zou Y."/>
            <person name="Xue W."/>
            <person name="Luo G."/>
        </authorList>
    </citation>
    <scope>NUCLEOTIDE SEQUENCE [LARGE SCALE GENOMIC DNA]</scope>
    <source>
        <strain evidence="6 7">AM28-23</strain>
    </source>
</reference>
<dbReference type="SUPFAM" id="SSF160369">
    <property type="entry name" value="Ribosomal protein L10-like"/>
    <property type="match status" value="1"/>
</dbReference>
<evidence type="ECO:0000256" key="4">
    <source>
        <dbReference type="ARBA" id="ARBA00035202"/>
    </source>
</evidence>
<evidence type="ECO:0000256" key="1">
    <source>
        <dbReference type="ARBA" id="ARBA00008889"/>
    </source>
</evidence>